<dbReference type="AlphaFoldDB" id="B1C6M2"/>
<dbReference type="HOGENOM" id="CLU_367116_0_0_9"/>
<protein>
    <submittedName>
        <fullName evidence="2">LICD family protein</fullName>
    </submittedName>
</protein>
<dbReference type="OrthoDB" id="9786100at2"/>
<reference evidence="2" key="2">
    <citation type="submission" date="2013-08" db="EMBL/GenBank/DDBJ databases">
        <title>Draft genome sequence of Anaerofustis stercorihominis (DSM 17244).</title>
        <authorList>
            <person name="Sudarsanam P."/>
            <person name="Ley R."/>
            <person name="Guruge J."/>
            <person name="Turnbaugh P.J."/>
            <person name="Mahowald M."/>
            <person name="Liep D."/>
            <person name="Gordon J."/>
        </authorList>
    </citation>
    <scope>NUCLEOTIDE SEQUENCE</scope>
    <source>
        <strain evidence="2">DSM 17244</strain>
    </source>
</reference>
<organism evidence="2 3">
    <name type="scientific">Anaerofustis stercorihominis DSM 17244</name>
    <dbReference type="NCBI Taxonomy" id="445971"/>
    <lineage>
        <taxon>Bacteria</taxon>
        <taxon>Bacillati</taxon>
        <taxon>Bacillota</taxon>
        <taxon>Clostridia</taxon>
        <taxon>Eubacteriales</taxon>
        <taxon>Eubacteriaceae</taxon>
        <taxon>Anaerofustis</taxon>
    </lineage>
</organism>
<proteinExistence type="predicted"/>
<accession>B1C6M2</accession>
<sequence>MTNIQRHLYTLIKEIDEICKKNDIVYYLAGGSALGALRHRGYIPWDDDMDIVMTRDNYHKFIEVCKTQLPPNRSIECQEVDRGYHNNLARYIDLDTTAIHTNQLVHNDDAGIVIDIFVLDPIPDDKKAQNDYIKNFELYADLINPSSVYSFRWRTNLINYFKYRHKIKKYGKDKVLSELEKKMFCYNEEDCNKYIFRWGGIPFVFNKDMYGQGKRYAFEEVSLICPDKSADYLSWHYGDDWMFLPPHSERSSHKAVYCFDTPYTVIKEEAYKYYDVNEIYNKFLKRKVLLFLGMYPWQFFKDCRAQLSGIILSLKNNRILKKLDSEILAAYEARHYNALLIIFTSFINDQNKRNLIGREDYFGINRFRKPIYLKISNKNFYICVKLLTTIGKTSQALRFIQIKEQKKGINEQEQILKKYILDLQKAISLYASDNFDEATVIVDDLLKQNPDCLSAIKLKIYILSKLNSNGIQNDNILKFIRKGEDINHTIYTSENSDNYNLSILNNENEYNESEIAGLEYDNDNLDDEDYYITSISLKTDQNIKQEVIDGEFIKFKADLKLKTNKDDAILMYMQAYKNTSNGIIQLEIKDYVEKEYNFIIKKIEFLYDEKNPLSFEYADGLFNILKTDDKACSLYSKCKYLFRKSNEDIFSLIYELKKFIKENKSHELTLLELKHVYKQISKSSDFGEIYINISFSKEINNFKNIKDMIDNSNMNNEWKMYLNSVLLYKAGFHDESIENSIKLYNITDNLYILNFLSLVFKLDLIMFTQQIINKQSNGINKKINHINIQKIISRWNNIYTDYDKCLDIYEKLEVISTELFNKSEFKELSSNNKFNFDFFNNISKIIIQNKIKSTIISMTKLIYDLDFSYDRND</sequence>
<dbReference type="PANTHER" id="PTHR43404">
    <property type="entry name" value="LIPOPOLYSACCHARIDE CHOLINEPHOSPHOTRANSFERASE LICD"/>
    <property type="match status" value="1"/>
</dbReference>
<name>B1C6M2_9FIRM</name>
<dbReference type="InterPro" id="IPR011990">
    <property type="entry name" value="TPR-like_helical_dom_sf"/>
</dbReference>
<dbReference type="eggNOG" id="COG3475">
    <property type="taxonomic scope" value="Bacteria"/>
</dbReference>
<dbReference type="PANTHER" id="PTHR43404:SF2">
    <property type="entry name" value="LIPOPOLYSACCHARIDE CHOLINEPHOSPHOTRANSFERASE LICD"/>
    <property type="match status" value="1"/>
</dbReference>
<gene>
    <name evidence="2" type="ORF">ANASTE_00368</name>
</gene>
<dbReference type="STRING" id="445971.ANASTE_00368"/>
<evidence type="ECO:0000313" key="2">
    <source>
        <dbReference type="EMBL" id="EDS72659.1"/>
    </source>
</evidence>
<feature type="domain" description="LicD/FKTN/FKRP nucleotidyltransferase" evidence="1">
    <location>
        <begin position="19"/>
        <end position="238"/>
    </location>
</feature>
<dbReference type="Proteomes" id="UP000005178">
    <property type="component" value="Unassembled WGS sequence"/>
</dbReference>
<dbReference type="InterPro" id="IPR007074">
    <property type="entry name" value="LicD/FKTN/FKRP_NTP_transf"/>
</dbReference>
<evidence type="ECO:0000313" key="3">
    <source>
        <dbReference type="Proteomes" id="UP000005178"/>
    </source>
</evidence>
<dbReference type="GeneID" id="97999326"/>
<dbReference type="SUPFAM" id="SSF48452">
    <property type="entry name" value="TPR-like"/>
    <property type="match status" value="1"/>
</dbReference>
<dbReference type="Pfam" id="PF04991">
    <property type="entry name" value="LicD"/>
    <property type="match status" value="1"/>
</dbReference>
<evidence type="ECO:0000259" key="1">
    <source>
        <dbReference type="Pfam" id="PF04991"/>
    </source>
</evidence>
<reference evidence="2" key="1">
    <citation type="submission" date="2008-01" db="EMBL/GenBank/DDBJ databases">
        <authorList>
            <person name="Fulton L."/>
            <person name="Clifton S."/>
            <person name="Fulton B."/>
            <person name="Xu J."/>
            <person name="Minx P."/>
            <person name="Pepin K.H."/>
            <person name="Johnson M."/>
            <person name="Thiruvilangam P."/>
            <person name="Bhonagiri V."/>
            <person name="Nash W.E."/>
            <person name="Mardis E.R."/>
            <person name="Wilson R.K."/>
        </authorList>
    </citation>
    <scope>NUCLEOTIDE SEQUENCE [LARGE SCALE GENOMIC DNA]</scope>
    <source>
        <strain evidence="2">DSM 17244</strain>
    </source>
</reference>
<dbReference type="RefSeq" id="WP_007048823.1">
    <property type="nucleotide sequence ID" value="NZ_DS560015.1"/>
</dbReference>
<dbReference type="EMBL" id="ABIL02000005">
    <property type="protein sequence ID" value="EDS72659.1"/>
    <property type="molecule type" value="Genomic_DNA"/>
</dbReference>
<dbReference type="GO" id="GO:0009100">
    <property type="term" value="P:glycoprotein metabolic process"/>
    <property type="evidence" value="ECO:0007669"/>
    <property type="project" value="UniProtKB-ARBA"/>
</dbReference>
<comment type="caution">
    <text evidence="2">The sequence shown here is derived from an EMBL/GenBank/DDBJ whole genome shotgun (WGS) entry which is preliminary data.</text>
</comment>
<dbReference type="InterPro" id="IPR052942">
    <property type="entry name" value="LPS_cholinephosphotransferase"/>
</dbReference>
<keyword evidence="3" id="KW-1185">Reference proteome</keyword>